<protein>
    <submittedName>
        <fullName evidence="1">Peptidase S41</fullName>
    </submittedName>
</protein>
<evidence type="ECO:0000313" key="2">
    <source>
        <dbReference type="Proteomes" id="UP000188605"/>
    </source>
</evidence>
<keyword evidence="2" id="KW-1185">Reference proteome</keyword>
<dbReference type="EMBL" id="LJDB01000044">
    <property type="protein sequence ID" value="ONI40863.1"/>
    <property type="molecule type" value="Genomic_DNA"/>
</dbReference>
<sequence>MARKTFLTSTGTGFVLSLVVGFVGTAFINAESGVKINEKMDAIEQILEENYVGEINSQKMEEGIYKGFVSGVGDPYTSYFTPEEFEDFMSQTRGIYVGIGVQMTIDKTDNNITIVEVFPNSPAEKAGILPKDKIIGAAGTPLTGDDFDIAPEIITGKEGTSVVVKIYRPSTDETMDFLVERARVVYPSVDYEMLDDQIGYIHLRQFEELTHEQFKEALSDLEQQGAKGIVLDLRNNTGGFLDVTEDIVDELIPKGIIVSTKDNSGEIVHSESDDKYTDIPLVVLVNEQSASASEVLSGALKDHSRAKLVGTRTFGKGIVQTILPFVDGSAIKITTAEYYTPSGISIQGIGIEPDYLVELPVELMIEPDLTLEQDLQLQKAIEVLSMGDL</sequence>
<dbReference type="Proteomes" id="UP000188605">
    <property type="component" value="Unassembled WGS sequence"/>
</dbReference>
<reference evidence="1" key="1">
    <citation type="submission" date="2016-08" db="EMBL/GenBank/DDBJ databases">
        <authorList>
            <person name="Ngugi D.K."/>
            <person name="Miyake S."/>
            <person name="Stingl U."/>
        </authorList>
    </citation>
    <scope>NUCLEOTIDE SEQUENCE</scope>
    <source>
        <strain evidence="1">SCG-B11WGA-EpuloA1</strain>
    </source>
</reference>
<accession>A0ACC8XDA6</accession>
<organism evidence="1 2">
    <name type="scientific">Candidatus Epulonipiscium fishelsonii</name>
    <dbReference type="NCBI Taxonomy" id="77094"/>
    <lineage>
        <taxon>Bacteria</taxon>
        <taxon>Bacillati</taxon>
        <taxon>Bacillota</taxon>
        <taxon>Clostridia</taxon>
        <taxon>Lachnospirales</taxon>
        <taxon>Lachnospiraceae</taxon>
        <taxon>Candidatus Epulonipiscium</taxon>
    </lineage>
</organism>
<comment type="caution">
    <text evidence="1">The sequence shown here is derived from an EMBL/GenBank/DDBJ whole genome shotgun (WGS) entry which is preliminary data.</text>
</comment>
<gene>
    <name evidence="1" type="ORF">AN396_00725</name>
</gene>
<name>A0ACC8XDA6_9FIRM</name>
<evidence type="ECO:0000313" key="1">
    <source>
        <dbReference type="EMBL" id="ONI40863.1"/>
    </source>
</evidence>
<proteinExistence type="predicted"/>